<keyword evidence="2" id="KW-0012">Acyltransferase</keyword>
<name>I4WS32_9GAMM</name>
<dbReference type="Gene3D" id="3.40.630.30">
    <property type="match status" value="1"/>
</dbReference>
<feature type="domain" description="N-acetyltransferase" evidence="1">
    <location>
        <begin position="22"/>
        <end position="178"/>
    </location>
</feature>
<dbReference type="EMBL" id="CP003470">
    <property type="protein sequence ID" value="AGG89427.1"/>
    <property type="molecule type" value="Genomic_DNA"/>
</dbReference>
<dbReference type="eggNOG" id="COG1247">
    <property type="taxonomic scope" value="Bacteria"/>
</dbReference>
<dbReference type="Pfam" id="PF00583">
    <property type="entry name" value="Acetyltransf_1"/>
    <property type="match status" value="1"/>
</dbReference>
<evidence type="ECO:0000259" key="1">
    <source>
        <dbReference type="PROSITE" id="PS51186"/>
    </source>
</evidence>
<evidence type="ECO:0000313" key="2">
    <source>
        <dbReference type="EMBL" id="AGG89427.1"/>
    </source>
</evidence>
<dbReference type="STRING" id="666685.R2APBS1_2331"/>
<dbReference type="PATRIC" id="fig|666685.9.peg.2010"/>
<dbReference type="AlphaFoldDB" id="I4WS32"/>
<dbReference type="CDD" id="cd04301">
    <property type="entry name" value="NAT_SF"/>
    <property type="match status" value="1"/>
</dbReference>
<dbReference type="HOGENOM" id="CLU_105788_0_0_6"/>
<dbReference type="RefSeq" id="WP_007511087.1">
    <property type="nucleotide sequence ID" value="NC_020541.1"/>
</dbReference>
<sequence length="178" mass="19471">MAQTDAPPGKGWNEKLQDGTTVQIRSIGEQDAELELEFLTHLSPAFRSSRFLGLVRDPTPEVARELTCLDPACAVGFIALVSQRGREHQIGAAQFHVNAAGDSCDASLTVSDEWRKRGVGSFLMRHLIAAARARGMRHMRAYAPSRSGGGDRLAANIGFQRRLDPRDPATVIYDLSLE</sequence>
<evidence type="ECO:0000313" key="3">
    <source>
        <dbReference type="Proteomes" id="UP000011859"/>
    </source>
</evidence>
<proteinExistence type="predicted"/>
<accession>M4NH54</accession>
<keyword evidence="2" id="KW-0808">Transferase</keyword>
<dbReference type="InterPro" id="IPR016181">
    <property type="entry name" value="Acyl_CoA_acyltransferase"/>
</dbReference>
<protein>
    <submittedName>
        <fullName evidence="2">Sortase-like acyltransferase</fullName>
    </submittedName>
</protein>
<gene>
    <name evidence="2" type="ORF">R2APBS1_2331</name>
</gene>
<reference evidence="2 3" key="1">
    <citation type="submission" date="2012-04" db="EMBL/GenBank/DDBJ databases">
        <title>Complete genome of Rhodanobacter sp. 2APBS1.</title>
        <authorList>
            <consortium name="US DOE Joint Genome Institute"/>
            <person name="Huntemann M."/>
            <person name="Wei C.-L."/>
            <person name="Han J."/>
            <person name="Detter J.C."/>
            <person name="Han C."/>
            <person name="Tapia R."/>
            <person name="Munk A.C.C."/>
            <person name="Chen A."/>
            <person name="Krypides N."/>
            <person name="Mavromatis K."/>
            <person name="Markowitz V."/>
            <person name="Szeto E."/>
            <person name="Ivanova N."/>
            <person name="Mikhailova N."/>
            <person name="Ovchinnikova G."/>
            <person name="Pagani I."/>
            <person name="Pati A."/>
            <person name="Goodwin L."/>
            <person name="Peters L."/>
            <person name="Pitluck S."/>
            <person name="Woyke T."/>
            <person name="Prakash O."/>
            <person name="Elkins J."/>
            <person name="Brown S."/>
            <person name="Palumbo A."/>
            <person name="Hemme C."/>
            <person name="Zhou J."/>
            <person name="Watson D."/>
            <person name="Jardine P."/>
            <person name="Kostka J."/>
            <person name="Green S."/>
        </authorList>
    </citation>
    <scope>NUCLEOTIDE SEQUENCE [LARGE SCALE GENOMIC DNA]</scope>
    <source>
        <strain evidence="2 3">2APBS1</strain>
    </source>
</reference>
<dbReference type="GO" id="GO:0016747">
    <property type="term" value="F:acyltransferase activity, transferring groups other than amino-acyl groups"/>
    <property type="evidence" value="ECO:0007669"/>
    <property type="project" value="InterPro"/>
</dbReference>
<accession>I4WS32</accession>
<dbReference type="Proteomes" id="UP000011859">
    <property type="component" value="Chromosome"/>
</dbReference>
<organism evidence="2 3">
    <name type="scientific">Rhodanobacter denitrificans</name>
    <dbReference type="NCBI Taxonomy" id="666685"/>
    <lineage>
        <taxon>Bacteria</taxon>
        <taxon>Pseudomonadati</taxon>
        <taxon>Pseudomonadota</taxon>
        <taxon>Gammaproteobacteria</taxon>
        <taxon>Lysobacterales</taxon>
        <taxon>Rhodanobacteraceae</taxon>
        <taxon>Rhodanobacter</taxon>
    </lineage>
</organism>
<dbReference type="SUPFAM" id="SSF55729">
    <property type="entry name" value="Acyl-CoA N-acyltransferases (Nat)"/>
    <property type="match status" value="1"/>
</dbReference>
<dbReference type="GeneID" id="72427047"/>
<keyword evidence="3" id="KW-1185">Reference proteome</keyword>
<dbReference type="InterPro" id="IPR000182">
    <property type="entry name" value="GNAT_dom"/>
</dbReference>
<dbReference type="PROSITE" id="PS51186">
    <property type="entry name" value="GNAT"/>
    <property type="match status" value="1"/>
</dbReference>
<dbReference type="KEGG" id="rhd:R2APBS1_2331"/>
<dbReference type="OrthoDB" id="9807426at2"/>